<feature type="compositionally biased region" description="Polar residues" evidence="1">
    <location>
        <begin position="68"/>
        <end position="78"/>
    </location>
</feature>
<feature type="compositionally biased region" description="Low complexity" evidence="1">
    <location>
        <begin position="106"/>
        <end position="116"/>
    </location>
</feature>
<proteinExistence type="predicted"/>
<organism evidence="3 4">
    <name type="scientific">Mortierella alpina</name>
    <name type="common">Oleaginous fungus</name>
    <name type="synonym">Mortierella renispora</name>
    <dbReference type="NCBI Taxonomy" id="64518"/>
    <lineage>
        <taxon>Eukaryota</taxon>
        <taxon>Fungi</taxon>
        <taxon>Fungi incertae sedis</taxon>
        <taxon>Mucoromycota</taxon>
        <taxon>Mortierellomycotina</taxon>
        <taxon>Mortierellomycetes</taxon>
        <taxon>Mortierellales</taxon>
        <taxon>Mortierellaceae</taxon>
        <taxon>Mortierella</taxon>
    </lineage>
</organism>
<reference evidence="3" key="1">
    <citation type="submission" date="2021-07" db="EMBL/GenBank/DDBJ databases">
        <title>Draft genome of Mortierella alpina, strain LL118, isolated from an aspen leaf litter sample.</title>
        <authorList>
            <person name="Yang S."/>
            <person name="Vinatzer B.A."/>
        </authorList>
    </citation>
    <scope>NUCLEOTIDE SEQUENCE</scope>
    <source>
        <strain evidence="3">LL118</strain>
    </source>
</reference>
<comment type="caution">
    <text evidence="3">The sequence shown here is derived from an EMBL/GenBank/DDBJ whole genome shotgun (WGS) entry which is preliminary data.</text>
</comment>
<dbReference type="Proteomes" id="UP000717515">
    <property type="component" value="Unassembled WGS sequence"/>
</dbReference>
<protein>
    <recommendedName>
        <fullName evidence="5">Adhesin domain-containing protein</fullName>
    </recommendedName>
</protein>
<feature type="transmembrane region" description="Helical" evidence="2">
    <location>
        <begin position="178"/>
        <end position="202"/>
    </location>
</feature>
<evidence type="ECO:0008006" key="5">
    <source>
        <dbReference type="Google" id="ProtNLM"/>
    </source>
</evidence>
<feature type="compositionally biased region" description="Low complexity" evidence="1">
    <location>
        <begin position="22"/>
        <end position="40"/>
    </location>
</feature>
<dbReference type="AlphaFoldDB" id="A0A9P8A3N4"/>
<keyword evidence="2" id="KW-1133">Transmembrane helix</keyword>
<evidence type="ECO:0000313" key="3">
    <source>
        <dbReference type="EMBL" id="KAG9323762.1"/>
    </source>
</evidence>
<evidence type="ECO:0000313" key="4">
    <source>
        <dbReference type="Proteomes" id="UP000717515"/>
    </source>
</evidence>
<dbReference type="EMBL" id="JAIFTL010000089">
    <property type="protein sequence ID" value="KAG9323762.1"/>
    <property type="molecule type" value="Genomic_DNA"/>
</dbReference>
<accession>A0A9P8A3N4</accession>
<feature type="compositionally biased region" description="Polar residues" evidence="1">
    <location>
        <begin position="85"/>
        <end position="95"/>
    </location>
</feature>
<evidence type="ECO:0000256" key="1">
    <source>
        <dbReference type="SAM" id="MobiDB-lite"/>
    </source>
</evidence>
<keyword evidence="2" id="KW-0472">Membrane</keyword>
<feature type="region of interest" description="Disordered" evidence="1">
    <location>
        <begin position="1"/>
        <end position="151"/>
    </location>
</feature>
<keyword evidence="2" id="KW-0812">Transmembrane</keyword>
<name>A0A9P8A3N4_MORAP</name>
<gene>
    <name evidence="3" type="ORF">KVV02_007757</name>
</gene>
<evidence type="ECO:0000256" key="2">
    <source>
        <dbReference type="SAM" id="Phobius"/>
    </source>
</evidence>
<feature type="compositionally biased region" description="Polar residues" evidence="1">
    <location>
        <begin position="117"/>
        <end position="146"/>
    </location>
</feature>
<sequence>MDKKRVPSDSEWAGLSDEQATFGSQSPFASSASAPFLPAADPGVAEMNPHMMPVDAPPMYTSKAPSAPVSNPQGQQTHLPFAPPEQQQQHASQVHTPYHHYPSALPQQPHQQPYQQTHNQRNPQVYPSNGPINYGATHNQRPNNNGYYPLPGAPVDEFTDAERAALARKPIRRKKKKSSCCSCCCITLLLIVALCWFIKGLLVFPGGHCSEPGEYLSRSETRTLPALSNLTYKVEVAEEIYGSVVVKESESWEISDIRIHIVLKATSYKLLKEIEQYLDFDQAHMQAKSMVRINEKVDKDTKKRLLRDNCVKTEIKVEYPRALSGTKRLHVEVVSGDVAVRMHPSRVSTIFEELELEVANGEAHVENAVVSASTQLKVINGHIYGSLRTAGVVEMAIANGPIDLAIDTTRLSKGWNAADNFSLKGNTLNGPITVNLAEPVYGSFVLKTGVGKPAINLATGSTARINYTSQKWNELQGEIARGGSGGSYSHVLSKISLETVNGGIRLNIQDQRK</sequence>